<evidence type="ECO:0000313" key="3">
    <source>
        <dbReference type="EMBL" id="QVL31138.1"/>
    </source>
</evidence>
<gene>
    <name evidence="3" type="ORF">KIH39_20145</name>
</gene>
<sequence length="312" mass="34748">MTFLVTGAAGFVGSTLCDQLLAEGHTVRGLDAFVPYYAPALKRRNIVAAQTHPNYQFFEVDLRTDALAKYFENVDVVYHLAAMPGLVASWTEFDLYMNCNVLATQRLLEAARKHSGLKRFIYASTSSVYGKFASGDESLMTKPVSPYGVTKLAGENLCRAYMDSFDLPLVVLRFFSVYGPRQRPDMAYNKFIKALIQDEPITVFGDGQQVRGNTFIEDCVRATQLASAAPAGETYNVGGGEMATVYDILQKLETIAGKKFRIKVEAARDGDQRHTFADTTKLRKHLNWTPQVSLNEGLARQYSWQLQASAMM</sequence>
<comment type="similarity">
    <text evidence="1">Belongs to the NAD(P)-dependent epimerase/dehydratase family.</text>
</comment>
<evidence type="ECO:0000259" key="2">
    <source>
        <dbReference type="Pfam" id="PF01370"/>
    </source>
</evidence>
<protein>
    <submittedName>
        <fullName evidence="3">GDP-mannose 4,6-dehydratase</fullName>
        <ecNumber evidence="3">4.2.1.47</ecNumber>
    </submittedName>
</protein>
<dbReference type="EC" id="4.2.1.47" evidence="3"/>
<organism evidence="3 4">
    <name type="scientific">Telmatocola sphagniphila</name>
    <dbReference type="NCBI Taxonomy" id="1123043"/>
    <lineage>
        <taxon>Bacteria</taxon>
        <taxon>Pseudomonadati</taxon>
        <taxon>Planctomycetota</taxon>
        <taxon>Planctomycetia</taxon>
        <taxon>Gemmatales</taxon>
        <taxon>Gemmataceae</taxon>
    </lineage>
</organism>
<reference evidence="3" key="1">
    <citation type="submission" date="2021-05" db="EMBL/GenBank/DDBJ databases">
        <title>Complete genome sequence of the cellulolytic planctomycete Telmatocola sphagniphila SP2T and characterization of the first cellulase from planctomycetes.</title>
        <authorList>
            <person name="Rakitin A.L."/>
            <person name="Beletsky A.V."/>
            <person name="Naumoff D.G."/>
            <person name="Kulichevskaya I.S."/>
            <person name="Mardanov A.V."/>
            <person name="Ravin N.V."/>
            <person name="Dedysh S.N."/>
        </authorList>
    </citation>
    <scope>NUCLEOTIDE SEQUENCE</scope>
    <source>
        <strain evidence="3">SP2T</strain>
    </source>
</reference>
<dbReference type="PRINTS" id="PR01713">
    <property type="entry name" value="NUCEPIMERASE"/>
</dbReference>
<accession>A0A8E6B394</accession>
<dbReference type="RefSeq" id="WP_213495019.1">
    <property type="nucleotide sequence ID" value="NZ_CP074694.1"/>
</dbReference>
<dbReference type="KEGG" id="tsph:KIH39_20145"/>
<feature type="domain" description="NAD-dependent epimerase/dehydratase" evidence="2">
    <location>
        <begin position="4"/>
        <end position="238"/>
    </location>
</feature>
<dbReference type="Pfam" id="PF01370">
    <property type="entry name" value="Epimerase"/>
    <property type="match status" value="1"/>
</dbReference>
<dbReference type="PANTHER" id="PTHR43000">
    <property type="entry name" value="DTDP-D-GLUCOSE 4,6-DEHYDRATASE-RELATED"/>
    <property type="match status" value="1"/>
</dbReference>
<dbReference type="AlphaFoldDB" id="A0A8E6B394"/>
<keyword evidence="3" id="KW-0456">Lyase</keyword>
<dbReference type="Proteomes" id="UP000676194">
    <property type="component" value="Chromosome"/>
</dbReference>
<dbReference type="SUPFAM" id="SSF51735">
    <property type="entry name" value="NAD(P)-binding Rossmann-fold domains"/>
    <property type="match status" value="1"/>
</dbReference>
<evidence type="ECO:0000256" key="1">
    <source>
        <dbReference type="ARBA" id="ARBA00007637"/>
    </source>
</evidence>
<dbReference type="GO" id="GO:0008446">
    <property type="term" value="F:GDP-mannose 4,6-dehydratase activity"/>
    <property type="evidence" value="ECO:0007669"/>
    <property type="project" value="UniProtKB-EC"/>
</dbReference>
<dbReference type="EMBL" id="CP074694">
    <property type="protein sequence ID" value="QVL31138.1"/>
    <property type="molecule type" value="Genomic_DNA"/>
</dbReference>
<dbReference type="Gene3D" id="3.40.50.720">
    <property type="entry name" value="NAD(P)-binding Rossmann-like Domain"/>
    <property type="match status" value="1"/>
</dbReference>
<keyword evidence="4" id="KW-1185">Reference proteome</keyword>
<name>A0A8E6B394_9BACT</name>
<dbReference type="InterPro" id="IPR036291">
    <property type="entry name" value="NAD(P)-bd_dom_sf"/>
</dbReference>
<proteinExistence type="inferred from homology"/>
<dbReference type="InterPro" id="IPR001509">
    <property type="entry name" value="Epimerase_deHydtase"/>
</dbReference>
<evidence type="ECO:0000313" key="4">
    <source>
        <dbReference type="Proteomes" id="UP000676194"/>
    </source>
</evidence>